<dbReference type="InParanoid" id="B8BZ04"/>
<protein>
    <recommendedName>
        <fullName evidence="3">Sulfotransferase domain-containing protein</fullName>
    </recommendedName>
</protein>
<dbReference type="EMBL" id="CM000641">
    <property type="protein sequence ID" value="EED92801.1"/>
    <property type="molecule type" value="Genomic_DNA"/>
</dbReference>
<reference evidence="1 2" key="1">
    <citation type="journal article" date="2004" name="Science">
        <title>The genome of the diatom Thalassiosira pseudonana: ecology, evolution, and metabolism.</title>
        <authorList>
            <person name="Armbrust E.V."/>
            <person name="Berges J.A."/>
            <person name="Bowler C."/>
            <person name="Green B.R."/>
            <person name="Martinez D."/>
            <person name="Putnam N.H."/>
            <person name="Zhou S."/>
            <person name="Allen A.E."/>
            <person name="Apt K.E."/>
            <person name="Bechner M."/>
            <person name="Brzezinski M.A."/>
            <person name="Chaal B.K."/>
            <person name="Chiovitti A."/>
            <person name="Davis A.K."/>
            <person name="Demarest M.S."/>
            <person name="Detter J.C."/>
            <person name="Glavina T."/>
            <person name="Goodstein D."/>
            <person name="Hadi M.Z."/>
            <person name="Hellsten U."/>
            <person name="Hildebrand M."/>
            <person name="Jenkins B.D."/>
            <person name="Jurka J."/>
            <person name="Kapitonov V.V."/>
            <person name="Kroger N."/>
            <person name="Lau W.W."/>
            <person name="Lane T.W."/>
            <person name="Larimer F.W."/>
            <person name="Lippmeier J.C."/>
            <person name="Lucas S."/>
            <person name="Medina M."/>
            <person name="Montsant A."/>
            <person name="Obornik M."/>
            <person name="Parker M.S."/>
            <person name="Palenik B."/>
            <person name="Pazour G.J."/>
            <person name="Richardson P.M."/>
            <person name="Rynearson T.A."/>
            <person name="Saito M.A."/>
            <person name="Schwartz D.C."/>
            <person name="Thamatrakoln K."/>
            <person name="Valentin K."/>
            <person name="Vardi A."/>
            <person name="Wilkerson F.P."/>
            <person name="Rokhsar D.S."/>
        </authorList>
    </citation>
    <scope>NUCLEOTIDE SEQUENCE [LARGE SCALE GENOMIC DNA]</scope>
    <source>
        <strain evidence="1 2">CCMP1335</strain>
    </source>
</reference>
<dbReference type="AlphaFoldDB" id="B8BZ04"/>
<proteinExistence type="predicted"/>
<dbReference type="Pfam" id="PF03567">
    <property type="entry name" value="Sulfotransfer_2"/>
    <property type="match status" value="1"/>
</dbReference>
<dbReference type="OMA" id="HIYEREE"/>
<name>B8BZ04_THAPS</name>
<dbReference type="InterPro" id="IPR005331">
    <property type="entry name" value="Sulfotransferase"/>
</dbReference>
<dbReference type="Gene3D" id="3.40.50.300">
    <property type="entry name" value="P-loop containing nucleotide triphosphate hydrolases"/>
    <property type="match status" value="1"/>
</dbReference>
<reference evidence="1 2" key="2">
    <citation type="journal article" date="2008" name="Nature">
        <title>The Phaeodactylum genome reveals the evolutionary history of diatom genomes.</title>
        <authorList>
            <person name="Bowler C."/>
            <person name="Allen A.E."/>
            <person name="Badger J.H."/>
            <person name="Grimwood J."/>
            <person name="Jabbari K."/>
            <person name="Kuo A."/>
            <person name="Maheswari U."/>
            <person name="Martens C."/>
            <person name="Maumus F."/>
            <person name="Otillar R.P."/>
            <person name="Rayko E."/>
            <person name="Salamov A."/>
            <person name="Vandepoele K."/>
            <person name="Beszteri B."/>
            <person name="Gruber A."/>
            <person name="Heijde M."/>
            <person name="Katinka M."/>
            <person name="Mock T."/>
            <person name="Valentin K."/>
            <person name="Verret F."/>
            <person name="Berges J.A."/>
            <person name="Brownlee C."/>
            <person name="Cadoret J.P."/>
            <person name="Chiovitti A."/>
            <person name="Choi C.J."/>
            <person name="Coesel S."/>
            <person name="De Martino A."/>
            <person name="Detter J.C."/>
            <person name="Durkin C."/>
            <person name="Falciatore A."/>
            <person name="Fournet J."/>
            <person name="Haruta M."/>
            <person name="Huysman M.J."/>
            <person name="Jenkins B.D."/>
            <person name="Jiroutova K."/>
            <person name="Jorgensen R.E."/>
            <person name="Joubert Y."/>
            <person name="Kaplan A."/>
            <person name="Kroger N."/>
            <person name="Kroth P.G."/>
            <person name="La Roche J."/>
            <person name="Lindquist E."/>
            <person name="Lommer M."/>
            <person name="Martin-Jezequel V."/>
            <person name="Lopez P.J."/>
            <person name="Lucas S."/>
            <person name="Mangogna M."/>
            <person name="McGinnis K."/>
            <person name="Medlin L.K."/>
            <person name="Montsant A."/>
            <person name="Oudot-Le Secq M.P."/>
            <person name="Napoli C."/>
            <person name="Obornik M."/>
            <person name="Parker M.S."/>
            <person name="Petit J.L."/>
            <person name="Porcel B.M."/>
            <person name="Poulsen N."/>
            <person name="Robison M."/>
            <person name="Rychlewski L."/>
            <person name="Rynearson T.A."/>
            <person name="Schmutz J."/>
            <person name="Shapiro H."/>
            <person name="Siaut M."/>
            <person name="Stanley M."/>
            <person name="Sussman M.R."/>
            <person name="Taylor A.R."/>
            <person name="Vardi A."/>
            <person name="von Dassow P."/>
            <person name="Vyverman W."/>
            <person name="Willis A."/>
            <person name="Wyrwicz L.S."/>
            <person name="Rokhsar D.S."/>
            <person name="Weissenbach J."/>
            <person name="Armbrust E.V."/>
            <person name="Green B.R."/>
            <person name="Van de Peer Y."/>
            <person name="Grigoriev I.V."/>
        </authorList>
    </citation>
    <scope>NUCLEOTIDE SEQUENCE [LARGE SCALE GENOMIC DNA]</scope>
    <source>
        <strain evidence="1 2">CCMP1335</strain>
    </source>
</reference>
<dbReference type="PaxDb" id="35128-Thaps4341"/>
<dbReference type="eggNOG" id="ENOG502SDBA">
    <property type="taxonomic scope" value="Eukaryota"/>
</dbReference>
<evidence type="ECO:0000313" key="2">
    <source>
        <dbReference type="Proteomes" id="UP000001449"/>
    </source>
</evidence>
<dbReference type="HOGENOM" id="CLU_583278_0_0_1"/>
<keyword evidence="2" id="KW-1185">Reference proteome</keyword>
<accession>B8BZ04</accession>
<dbReference type="GO" id="GO:0016020">
    <property type="term" value="C:membrane"/>
    <property type="evidence" value="ECO:0007669"/>
    <property type="project" value="InterPro"/>
</dbReference>
<feature type="non-terminal residue" evidence="1">
    <location>
        <position position="438"/>
    </location>
</feature>
<dbReference type="RefSeq" id="XP_002289264.1">
    <property type="nucleotide sequence ID" value="XM_002289228.1"/>
</dbReference>
<dbReference type="Proteomes" id="UP000001449">
    <property type="component" value="Chromosome 4"/>
</dbReference>
<organism evidence="1 2">
    <name type="scientific">Thalassiosira pseudonana</name>
    <name type="common">Marine diatom</name>
    <name type="synonym">Cyclotella nana</name>
    <dbReference type="NCBI Taxonomy" id="35128"/>
    <lineage>
        <taxon>Eukaryota</taxon>
        <taxon>Sar</taxon>
        <taxon>Stramenopiles</taxon>
        <taxon>Ochrophyta</taxon>
        <taxon>Bacillariophyta</taxon>
        <taxon>Coscinodiscophyceae</taxon>
        <taxon>Thalassiosirophycidae</taxon>
        <taxon>Thalassiosirales</taxon>
        <taxon>Thalassiosiraceae</taxon>
        <taxon>Thalassiosira</taxon>
    </lineage>
</organism>
<gene>
    <name evidence="1" type="ORF">THAPSDRAFT_4341</name>
</gene>
<dbReference type="KEGG" id="tps:THAPSDRAFT_4341"/>
<dbReference type="GO" id="GO:0008146">
    <property type="term" value="F:sulfotransferase activity"/>
    <property type="evidence" value="ECO:0007669"/>
    <property type="project" value="InterPro"/>
</dbReference>
<dbReference type="GeneID" id="7447517"/>
<evidence type="ECO:0008006" key="3">
    <source>
        <dbReference type="Google" id="ProtNLM"/>
    </source>
</evidence>
<evidence type="ECO:0000313" key="1">
    <source>
        <dbReference type="EMBL" id="EED92801.1"/>
    </source>
</evidence>
<dbReference type="InterPro" id="IPR027417">
    <property type="entry name" value="P-loop_NTPase"/>
</dbReference>
<sequence length="438" mass="49993">MVFHSKRTSPARLKGLAIIAIVIVYSWSASNTVSLLRETHQHAPSLSIDDSNAPPPITKRELASDEGLILDPIATETNVSNRTVIPSILPPYTKELARQAIRPVPWTCGDRYEQSVDPLTNQKPIFSFVHIYKTAGSTLRAFFLEYASTCKKSWMGLIGCTGVSSSSIQSGSVFDDGEEQNWNKCRVKTVLDRRHHIYEREETEERVFPTVNNTILRENFDIYGGHFRIGTGDYIFSDSVESATAAPVHPVRHIVFLRSPMERFVSGILYQDKRKSDDEKSLEQTAKMIKKRVRGSRKANQYWDTSLSYLLTPKQVEMFGRLKSSAKKIQTTKLTWEEHFAETKARIAIQNLIDYNPVIGMTETMKESMNILQHVFVNYQFYEDDKEELESDMKELFDKYTPDDTKGVRQNESRNGAVSTTSVLQELKQDAEFMLMFG</sequence>